<dbReference type="PANTHER" id="PTHR33121:SF23">
    <property type="entry name" value="CYCLIC DI-GMP PHOSPHODIESTERASE PDEB"/>
    <property type="match status" value="1"/>
</dbReference>
<dbReference type="Pfam" id="PF00563">
    <property type="entry name" value="EAL"/>
    <property type="match status" value="1"/>
</dbReference>
<feature type="transmembrane region" description="Helical" evidence="1">
    <location>
        <begin position="69"/>
        <end position="89"/>
    </location>
</feature>
<name>A0ABQ6ZH29_9GAMM</name>
<dbReference type="SMART" id="SM00052">
    <property type="entry name" value="EAL"/>
    <property type="match status" value="1"/>
</dbReference>
<dbReference type="InterPro" id="IPR001633">
    <property type="entry name" value="EAL_dom"/>
</dbReference>
<feature type="transmembrane region" description="Helical" evidence="1">
    <location>
        <begin position="322"/>
        <end position="341"/>
    </location>
</feature>
<dbReference type="Gene3D" id="3.30.70.270">
    <property type="match status" value="1"/>
</dbReference>
<keyword evidence="4" id="KW-1185">Reference proteome</keyword>
<organism evidence="3 4">
    <name type="scientific">Pseudoxanthomonas japonensis</name>
    <dbReference type="NCBI Taxonomy" id="69284"/>
    <lineage>
        <taxon>Bacteria</taxon>
        <taxon>Pseudomonadati</taxon>
        <taxon>Pseudomonadota</taxon>
        <taxon>Gammaproteobacteria</taxon>
        <taxon>Lysobacterales</taxon>
        <taxon>Lysobacteraceae</taxon>
        <taxon>Pseudoxanthomonas</taxon>
    </lineage>
</organism>
<keyword evidence="1" id="KW-1133">Transmembrane helix</keyword>
<dbReference type="InterPro" id="IPR050706">
    <property type="entry name" value="Cyclic-di-GMP_PDE-like"/>
</dbReference>
<dbReference type="PANTHER" id="PTHR33121">
    <property type="entry name" value="CYCLIC DI-GMP PHOSPHODIESTERASE PDEF"/>
    <property type="match status" value="1"/>
</dbReference>
<feature type="transmembrane region" description="Helical" evidence="1">
    <location>
        <begin position="290"/>
        <end position="310"/>
    </location>
</feature>
<dbReference type="EMBL" id="PDWW01000012">
    <property type="protein sequence ID" value="KAF1725071.1"/>
    <property type="molecule type" value="Genomic_DNA"/>
</dbReference>
<evidence type="ECO:0000256" key="1">
    <source>
        <dbReference type="SAM" id="Phobius"/>
    </source>
</evidence>
<sequence length="785" mass="86080">MGRPDVGGRVVSSPRWRRVQRGKDGPMADHAGQPVRGLGASMQVLVLGGLCLLLQQVPIRYRIDFFGEIADASLIHLHTGMLLAIAMLVRDRRVVAGCFALTFVGWTLRQLYLFDNGQPTWMLGWGAVTYLLQFAWTLACVRWMGWPRHAGARMQRSDLVRFAAIGLLLFPLVMALLGLSIVLLSSPADALSAAFQMFFAKQFGVVVVTLPLVIGWLERSERAPRSGAGTHWLWPVALGVGLAVSLWAGVQVRHAFNGFTTLLSGPVLMDYRFAVLVVLAWCMLRLPPRWAMLSLALTLLLLVGMVAGTAEYANTPVGFFNLLHIALEMNILLLAMLYLWLTNRDRSALAEQLSEETLRDQVTGLPNLKALRERTGRPMPRAELGYLLLDQTDTLVAGFGLDTQAQAMNATARRLDDLVETYYVGTGQFALLPRPGRDADLWERVMARVEHAEIDVGGEPIRLLPYLGVAAFNGTHPSVIDGAVLAASHLAFEARQHGELRPRYSEVGDTQVRRTHRRQLHDATEALASLRSERVALYFQPIRDLTADMGASGEPRMLSGEVLCRLLDERGDIMSPARFMAPLEAAGRGAELDLAVMRALFRLLRKSPEALPYCREIAINLTGQSLASMSFQVELRTLLAGSPLPMSALCFEVTETAAISNTAAASHLLTDLRALGCHIAIDDFGTGMQSFARLRELPVDVIKIDGSFVRNVAQLGKDYAVVQASVAVAKAFGATTVAEFVEDEDTEFCLRRLGVHRVQGYLYGAPRPLAEVLADVAAEAQAARD</sequence>
<dbReference type="InterPro" id="IPR043128">
    <property type="entry name" value="Rev_trsase/Diguanyl_cyclase"/>
</dbReference>
<dbReference type="InterPro" id="IPR000160">
    <property type="entry name" value="GGDEF_dom"/>
</dbReference>
<dbReference type="InterPro" id="IPR035919">
    <property type="entry name" value="EAL_sf"/>
</dbReference>
<evidence type="ECO:0000313" key="3">
    <source>
        <dbReference type="EMBL" id="KAF1725071.1"/>
    </source>
</evidence>
<dbReference type="PROSITE" id="PS50883">
    <property type="entry name" value="EAL"/>
    <property type="match status" value="1"/>
</dbReference>
<feature type="transmembrane region" description="Helical" evidence="1">
    <location>
        <begin position="94"/>
        <end position="114"/>
    </location>
</feature>
<evidence type="ECO:0000259" key="2">
    <source>
        <dbReference type="PROSITE" id="PS50883"/>
    </source>
</evidence>
<accession>A0ABQ6ZH29</accession>
<feature type="transmembrane region" description="Helical" evidence="1">
    <location>
        <begin position="120"/>
        <end position="141"/>
    </location>
</feature>
<dbReference type="Gene3D" id="3.20.20.450">
    <property type="entry name" value="EAL domain"/>
    <property type="match status" value="1"/>
</dbReference>
<gene>
    <name evidence="3" type="ORF">CSC78_09830</name>
</gene>
<feature type="transmembrane region" description="Helical" evidence="1">
    <location>
        <begin position="229"/>
        <end position="250"/>
    </location>
</feature>
<dbReference type="Proteomes" id="UP000781710">
    <property type="component" value="Unassembled WGS sequence"/>
</dbReference>
<evidence type="ECO:0000313" key="4">
    <source>
        <dbReference type="Proteomes" id="UP000781710"/>
    </source>
</evidence>
<keyword evidence="1" id="KW-0812">Transmembrane</keyword>
<protein>
    <recommendedName>
        <fullName evidence="2">EAL domain-containing protein</fullName>
    </recommendedName>
</protein>
<dbReference type="SUPFAM" id="SSF141868">
    <property type="entry name" value="EAL domain-like"/>
    <property type="match status" value="1"/>
</dbReference>
<reference evidence="3 4" key="1">
    <citation type="submission" date="2017-10" db="EMBL/GenBank/DDBJ databases">
        <title>Whole genome sequencing of members of genus Pseudoxanthomonas.</title>
        <authorList>
            <person name="Kumar S."/>
            <person name="Bansal K."/>
            <person name="Kaur A."/>
            <person name="Patil P."/>
            <person name="Sharma S."/>
            <person name="Patil P.B."/>
        </authorList>
    </citation>
    <scope>NUCLEOTIDE SEQUENCE [LARGE SCALE GENOMIC DNA]</scope>
    <source>
        <strain evidence="3 4">DSM 17109</strain>
    </source>
</reference>
<feature type="transmembrane region" description="Helical" evidence="1">
    <location>
        <begin position="198"/>
        <end position="217"/>
    </location>
</feature>
<dbReference type="CDD" id="cd01948">
    <property type="entry name" value="EAL"/>
    <property type="match status" value="1"/>
</dbReference>
<proteinExistence type="predicted"/>
<feature type="domain" description="EAL" evidence="2">
    <location>
        <begin position="516"/>
        <end position="780"/>
    </location>
</feature>
<feature type="transmembrane region" description="Helical" evidence="1">
    <location>
        <begin position="162"/>
        <end position="186"/>
    </location>
</feature>
<comment type="caution">
    <text evidence="3">The sequence shown here is derived from an EMBL/GenBank/DDBJ whole genome shotgun (WGS) entry which is preliminary data.</text>
</comment>
<feature type="transmembrane region" description="Helical" evidence="1">
    <location>
        <begin position="37"/>
        <end position="57"/>
    </location>
</feature>
<keyword evidence="1" id="KW-0472">Membrane</keyword>
<dbReference type="SMART" id="SM00267">
    <property type="entry name" value="GGDEF"/>
    <property type="match status" value="1"/>
</dbReference>